<dbReference type="VEuPathDB" id="FungiDB:JI435_006820"/>
<accession>A0A7U2EQH6</accession>
<keyword evidence="2" id="KW-1185">Reference proteome</keyword>
<dbReference type="EMBL" id="CP069023">
    <property type="protein sequence ID" value="QRC91181.1"/>
    <property type="molecule type" value="Genomic_DNA"/>
</dbReference>
<dbReference type="AlphaFoldDB" id="A0A7U2EQH6"/>
<sequence>SAADLKWALMSVSPSRTGFLDLNSGASENTARQGDGTWAKCRSRYRCTVQYGVAECTARMARKRRR</sequence>
<name>A0A7U2EQH6_PHANO</name>
<gene>
    <name evidence="1" type="ORF">JI435_006820</name>
</gene>
<organism evidence="1 2">
    <name type="scientific">Phaeosphaeria nodorum (strain SN15 / ATCC MYA-4574 / FGSC 10173)</name>
    <name type="common">Glume blotch fungus</name>
    <name type="synonym">Parastagonospora nodorum</name>
    <dbReference type="NCBI Taxonomy" id="321614"/>
    <lineage>
        <taxon>Eukaryota</taxon>
        <taxon>Fungi</taxon>
        <taxon>Dikarya</taxon>
        <taxon>Ascomycota</taxon>
        <taxon>Pezizomycotina</taxon>
        <taxon>Dothideomycetes</taxon>
        <taxon>Pleosporomycetidae</taxon>
        <taxon>Pleosporales</taxon>
        <taxon>Pleosporineae</taxon>
        <taxon>Phaeosphaeriaceae</taxon>
        <taxon>Parastagonospora</taxon>
    </lineage>
</organism>
<protein>
    <submittedName>
        <fullName evidence="1">Uncharacterized protein</fullName>
    </submittedName>
</protein>
<evidence type="ECO:0000313" key="1">
    <source>
        <dbReference type="EMBL" id="QRC91181.1"/>
    </source>
</evidence>
<evidence type="ECO:0000313" key="2">
    <source>
        <dbReference type="Proteomes" id="UP000663193"/>
    </source>
</evidence>
<proteinExistence type="predicted"/>
<dbReference type="Proteomes" id="UP000663193">
    <property type="component" value="Chromosome 1"/>
</dbReference>
<reference evidence="2" key="1">
    <citation type="journal article" date="2021" name="BMC Genomics">
        <title>Chromosome-level genome assembly and manually-curated proteome of model necrotroph Parastagonospora nodorum Sn15 reveals a genome-wide trove of candidate effector homologs, and redundancy of virulence-related functions within an accessory chromosome.</title>
        <authorList>
            <person name="Bertazzoni S."/>
            <person name="Jones D.A.B."/>
            <person name="Phan H.T."/>
            <person name="Tan K.-C."/>
            <person name="Hane J.K."/>
        </authorList>
    </citation>
    <scope>NUCLEOTIDE SEQUENCE [LARGE SCALE GENOMIC DNA]</scope>
    <source>
        <strain evidence="2">SN15 / ATCC MYA-4574 / FGSC 10173)</strain>
    </source>
</reference>
<feature type="non-terminal residue" evidence="1">
    <location>
        <position position="1"/>
    </location>
</feature>